<dbReference type="InterPro" id="IPR011990">
    <property type="entry name" value="TPR-like_helical_dom_sf"/>
</dbReference>
<dbReference type="AlphaFoldDB" id="A0AAD4LDQ8"/>
<dbReference type="Proteomes" id="UP001201163">
    <property type="component" value="Unassembled WGS sequence"/>
</dbReference>
<dbReference type="SUPFAM" id="SSF48452">
    <property type="entry name" value="TPR-like"/>
    <property type="match status" value="1"/>
</dbReference>
<evidence type="ECO:0000256" key="1">
    <source>
        <dbReference type="SAM" id="MobiDB-lite"/>
    </source>
</evidence>
<name>A0AAD4LDQ8_9AGAM</name>
<comment type="caution">
    <text evidence="2">The sequence shown here is derived from an EMBL/GenBank/DDBJ whole genome shotgun (WGS) entry which is preliminary data.</text>
</comment>
<reference evidence="2" key="1">
    <citation type="submission" date="2022-01" db="EMBL/GenBank/DDBJ databases">
        <title>Comparative genomics reveals a dynamic genome evolution in the ectomycorrhizal milk-cap (Lactarius) mushrooms.</title>
        <authorList>
            <consortium name="DOE Joint Genome Institute"/>
            <person name="Lebreton A."/>
            <person name="Tang N."/>
            <person name="Kuo A."/>
            <person name="LaButti K."/>
            <person name="Drula E."/>
            <person name="Barry K."/>
            <person name="Clum A."/>
            <person name="Lipzen A."/>
            <person name="Mousain D."/>
            <person name="Ng V."/>
            <person name="Wang R."/>
            <person name="Wang X."/>
            <person name="Dai Y."/>
            <person name="Henrissat B."/>
            <person name="Grigoriev I.V."/>
            <person name="Guerin-Laguette A."/>
            <person name="Yu F."/>
            <person name="Martin F.M."/>
        </authorList>
    </citation>
    <scope>NUCLEOTIDE SEQUENCE</scope>
    <source>
        <strain evidence="2">QP</strain>
    </source>
</reference>
<protein>
    <submittedName>
        <fullName evidence="2">Uncharacterized protein</fullName>
    </submittedName>
</protein>
<proteinExistence type="predicted"/>
<sequence length="367" mass="40925">MSSARLCHDMLSCSVSYEFYSSFAIWPEEVRSDLRAGVKAKQQGNFALSRRLLTQAYETALSLPSEKFSPSPYLKLSGIAITLSEVLEEDGQPKKAYETYVNALEHLKQHWAVLTGEERLRAISMGQKLGEMADTYQLGDEEEERWLTWSVEEVLKLAKDNGSPRLGGKSEDSHLALSDLELPKWVRVTDIGAPLEALGAFYARTGKLTLAVPLYLHTISLLVPPVASPRKATKEELCQGAQLMSNLSELFMRSAPTSAALHQSEAWARQALSLLQKTQGNASQSDDIRVCEEALAVVLFNLGSLREMNGDPKSARQKFEQSLEQSKNLRWQEGMAQARNAIRRLDREQFDAPPHLPDPELGIVPKK</sequence>
<evidence type="ECO:0000313" key="3">
    <source>
        <dbReference type="Proteomes" id="UP001201163"/>
    </source>
</evidence>
<feature type="region of interest" description="Disordered" evidence="1">
    <location>
        <begin position="346"/>
        <end position="367"/>
    </location>
</feature>
<organism evidence="2 3">
    <name type="scientific">Lactarius akahatsu</name>
    <dbReference type="NCBI Taxonomy" id="416441"/>
    <lineage>
        <taxon>Eukaryota</taxon>
        <taxon>Fungi</taxon>
        <taxon>Dikarya</taxon>
        <taxon>Basidiomycota</taxon>
        <taxon>Agaricomycotina</taxon>
        <taxon>Agaricomycetes</taxon>
        <taxon>Russulales</taxon>
        <taxon>Russulaceae</taxon>
        <taxon>Lactarius</taxon>
    </lineage>
</organism>
<accession>A0AAD4LDQ8</accession>
<dbReference type="EMBL" id="JAKELL010000045">
    <property type="protein sequence ID" value="KAH8987854.1"/>
    <property type="molecule type" value="Genomic_DNA"/>
</dbReference>
<dbReference type="InterPro" id="IPR040201">
    <property type="entry name" value="Mrg3-like"/>
</dbReference>
<dbReference type="Gene3D" id="1.25.40.10">
    <property type="entry name" value="Tetratricopeptide repeat domain"/>
    <property type="match status" value="1"/>
</dbReference>
<keyword evidence="3" id="KW-1185">Reference proteome</keyword>
<gene>
    <name evidence="2" type="ORF">EDB92DRAFT_2014392</name>
</gene>
<evidence type="ECO:0000313" key="2">
    <source>
        <dbReference type="EMBL" id="KAH8987854.1"/>
    </source>
</evidence>
<dbReference type="PANTHER" id="PTHR28142">
    <property type="entry name" value="MITOCHONDRIAL INNER MEMBRANE I-AAA PROTEASE SUPERCOMPLEX SUBUNIT MGR3-RELATED"/>
    <property type="match status" value="1"/>
</dbReference>
<dbReference type="PANTHER" id="PTHR28142:SF1">
    <property type="entry name" value="MITOCHONDRIAL INNER MEMBRANE I-AAA PROTEASE SUPERCOMPLEX SUBUNIT MGR3-RELATED"/>
    <property type="match status" value="1"/>
</dbReference>